<accession>A0A0F9PUL1</accession>
<dbReference type="EMBL" id="LAZR01002145">
    <property type="protein sequence ID" value="KKN33864.1"/>
    <property type="molecule type" value="Genomic_DNA"/>
</dbReference>
<reference evidence="1" key="1">
    <citation type="journal article" date="2015" name="Nature">
        <title>Complex archaea that bridge the gap between prokaryotes and eukaryotes.</title>
        <authorList>
            <person name="Spang A."/>
            <person name="Saw J.H."/>
            <person name="Jorgensen S.L."/>
            <person name="Zaremba-Niedzwiedzka K."/>
            <person name="Martijn J."/>
            <person name="Lind A.E."/>
            <person name="van Eijk R."/>
            <person name="Schleper C."/>
            <person name="Guy L."/>
            <person name="Ettema T.J."/>
        </authorList>
    </citation>
    <scope>NUCLEOTIDE SEQUENCE</scope>
</reference>
<gene>
    <name evidence="1" type="ORF">LCGC14_0799440</name>
</gene>
<evidence type="ECO:0000313" key="1">
    <source>
        <dbReference type="EMBL" id="KKN33864.1"/>
    </source>
</evidence>
<sequence>MAEQRCECGDTRCPAHPGIHCTQTAVEVVYRIDFKDSTGTHMCFACTEDAMESGLYTISEDFYEGSACPAPGEHLTIL</sequence>
<protein>
    <submittedName>
        <fullName evidence="1">Uncharacterized protein</fullName>
    </submittedName>
</protein>
<comment type="caution">
    <text evidence="1">The sequence shown here is derived from an EMBL/GenBank/DDBJ whole genome shotgun (WGS) entry which is preliminary data.</text>
</comment>
<proteinExistence type="predicted"/>
<dbReference type="AlphaFoldDB" id="A0A0F9PUL1"/>
<organism evidence="1">
    <name type="scientific">marine sediment metagenome</name>
    <dbReference type="NCBI Taxonomy" id="412755"/>
    <lineage>
        <taxon>unclassified sequences</taxon>
        <taxon>metagenomes</taxon>
        <taxon>ecological metagenomes</taxon>
    </lineage>
</organism>
<name>A0A0F9PUL1_9ZZZZ</name>